<proteinExistence type="predicted"/>
<dbReference type="PANTHER" id="PTHR39173">
    <property type="entry name" value="ACETYLTRANSFERASE"/>
    <property type="match status" value="1"/>
</dbReference>
<feature type="domain" description="N-acetyltransferase" evidence="1">
    <location>
        <begin position="1"/>
        <end position="155"/>
    </location>
</feature>
<protein>
    <submittedName>
        <fullName evidence="2">Acetyltransferase</fullName>
    </submittedName>
</protein>
<gene>
    <name evidence="2" type="ORF">WPS_10980</name>
</gene>
<sequence>MLAEYREHAELGLYTWLYDVAWQGYDAYRAMLARLEQGGWPFPEVVPGATYFVMDDDHVVGEIYLRFGLTPALERDGGNIGYQVRPRARNRAYATQGLRIARSRLAERGLRSALVTCGAEHAASIRVIEKNGGVRLEDAMLPDGTVNRRYRVPCG</sequence>
<dbReference type="PANTHER" id="PTHR39173:SF1">
    <property type="entry name" value="ACETYLTRANSFERASE"/>
    <property type="match status" value="1"/>
</dbReference>
<dbReference type="GO" id="GO:0016747">
    <property type="term" value="F:acyltransferase activity, transferring groups other than amino-acyl groups"/>
    <property type="evidence" value="ECO:0007669"/>
    <property type="project" value="InterPro"/>
</dbReference>
<evidence type="ECO:0000313" key="3">
    <source>
        <dbReference type="Proteomes" id="UP001317532"/>
    </source>
</evidence>
<dbReference type="AlphaFoldDB" id="A0AAN1XUQ3"/>
<reference evidence="2 3" key="1">
    <citation type="journal article" date="2022" name="ISME Commun">
        <title>Vulcanimicrobium alpinus gen. nov. sp. nov., the first cultivated representative of the candidate phylum 'Eremiobacterota', is a metabolically versatile aerobic anoxygenic phototroph.</title>
        <authorList>
            <person name="Yabe S."/>
            <person name="Muto K."/>
            <person name="Abe K."/>
            <person name="Yokota A."/>
            <person name="Staudigel H."/>
            <person name="Tebo B.M."/>
        </authorList>
    </citation>
    <scope>NUCLEOTIDE SEQUENCE [LARGE SCALE GENOMIC DNA]</scope>
    <source>
        <strain evidence="2 3">WC8-2</strain>
    </source>
</reference>
<dbReference type="InterPro" id="IPR016181">
    <property type="entry name" value="Acyl_CoA_acyltransferase"/>
</dbReference>
<dbReference type="Pfam" id="PF13302">
    <property type="entry name" value="Acetyltransf_3"/>
    <property type="match status" value="1"/>
</dbReference>
<dbReference type="PROSITE" id="PS51186">
    <property type="entry name" value="GNAT"/>
    <property type="match status" value="1"/>
</dbReference>
<keyword evidence="3" id="KW-1185">Reference proteome</keyword>
<dbReference type="Gene3D" id="3.40.630.30">
    <property type="match status" value="1"/>
</dbReference>
<organism evidence="2 3">
    <name type="scientific">Vulcanimicrobium alpinum</name>
    <dbReference type="NCBI Taxonomy" id="3016050"/>
    <lineage>
        <taxon>Bacteria</taxon>
        <taxon>Bacillati</taxon>
        <taxon>Vulcanimicrobiota</taxon>
        <taxon>Vulcanimicrobiia</taxon>
        <taxon>Vulcanimicrobiales</taxon>
        <taxon>Vulcanimicrobiaceae</taxon>
        <taxon>Vulcanimicrobium</taxon>
    </lineage>
</organism>
<name>A0AAN1XUQ3_UNVUL</name>
<evidence type="ECO:0000313" key="2">
    <source>
        <dbReference type="EMBL" id="BDE05822.1"/>
    </source>
</evidence>
<evidence type="ECO:0000259" key="1">
    <source>
        <dbReference type="PROSITE" id="PS51186"/>
    </source>
</evidence>
<dbReference type="KEGG" id="vab:WPS_10980"/>
<dbReference type="SUPFAM" id="SSF55729">
    <property type="entry name" value="Acyl-CoA N-acyltransferases (Nat)"/>
    <property type="match status" value="1"/>
</dbReference>
<dbReference type="Proteomes" id="UP001317532">
    <property type="component" value="Chromosome"/>
</dbReference>
<dbReference type="EMBL" id="AP025523">
    <property type="protein sequence ID" value="BDE05822.1"/>
    <property type="molecule type" value="Genomic_DNA"/>
</dbReference>
<dbReference type="InterPro" id="IPR000182">
    <property type="entry name" value="GNAT_dom"/>
</dbReference>
<accession>A0AAN1XUQ3</accession>